<reference evidence="2 3" key="1">
    <citation type="submission" date="2019-09" db="EMBL/GenBank/DDBJ databases">
        <title>Biological control of the noxious weed angled onion (Allium triquetrum) thwarted by endophytic bacteria in Victoria, Australia.</title>
        <authorList>
            <person name="Tehranchian P."/>
            <person name="Adair R.J."/>
            <person name="Van T.H."/>
            <person name="Morrison P.D."/>
            <person name="Williams H."/>
            <person name="Lawrie A.C."/>
        </authorList>
    </citation>
    <scope>NUCLEOTIDE SEQUENCE [LARGE SCALE GENOMIC DNA]</scope>
    <source>
        <strain evidence="2 3">RPTAtOch1</strain>
    </source>
</reference>
<dbReference type="InterPro" id="IPR001633">
    <property type="entry name" value="EAL_dom"/>
</dbReference>
<evidence type="ECO:0000313" key="3">
    <source>
        <dbReference type="Proteomes" id="UP000327108"/>
    </source>
</evidence>
<dbReference type="Pfam" id="PF00563">
    <property type="entry name" value="EAL"/>
    <property type="match status" value="1"/>
</dbReference>
<dbReference type="AlphaFoldDB" id="A0A5N1JD83"/>
<dbReference type="SMART" id="SM00052">
    <property type="entry name" value="EAL"/>
    <property type="match status" value="1"/>
</dbReference>
<dbReference type="Proteomes" id="UP000327108">
    <property type="component" value="Unassembled WGS sequence"/>
</dbReference>
<dbReference type="PANTHER" id="PTHR33121">
    <property type="entry name" value="CYCLIC DI-GMP PHOSPHODIESTERASE PDEF"/>
    <property type="match status" value="1"/>
</dbReference>
<accession>A0A5N1JD83</accession>
<evidence type="ECO:0000313" key="2">
    <source>
        <dbReference type="EMBL" id="KAA9353279.1"/>
    </source>
</evidence>
<keyword evidence="3" id="KW-1185">Reference proteome</keyword>
<dbReference type="CDD" id="cd01948">
    <property type="entry name" value="EAL"/>
    <property type="match status" value="1"/>
</dbReference>
<proteinExistence type="predicted"/>
<feature type="domain" description="EAL" evidence="1">
    <location>
        <begin position="38"/>
        <end position="288"/>
    </location>
</feature>
<dbReference type="PANTHER" id="PTHR33121:SF79">
    <property type="entry name" value="CYCLIC DI-GMP PHOSPHODIESTERASE PDED-RELATED"/>
    <property type="match status" value="1"/>
</dbReference>
<sequence>MPSSLMERCYFVLLTTTLLMGGVRLSERIMFTGLDVNDQRYLTIVQEAIAEERIFFEVQDVRSTHQSRDLLYYECLARLAGLDGRTYCAGDFVPNIEALGAAPEFDCHMLRLILDQLARDDTVILGWNFSAETLGSRLALAKILQLLRKNSHVSSRLVLELTELRVINFTTMAMEFISEIRSLGYRTALDDFGSGFASPNVLRMMTFDIVKIDSAFLYDVVLSRDQRTSLQNVVSLASNFVPLVVVEGVETSSQIDSVIAAGATHFQGYVLSKHKSVDRPSAGVTDTR</sequence>
<organism evidence="2 3">
    <name type="scientific">Ochrobactrum quorumnocens</name>
    <dbReference type="NCBI Taxonomy" id="271865"/>
    <lineage>
        <taxon>Bacteria</taxon>
        <taxon>Pseudomonadati</taxon>
        <taxon>Pseudomonadota</taxon>
        <taxon>Alphaproteobacteria</taxon>
        <taxon>Hyphomicrobiales</taxon>
        <taxon>Brucellaceae</taxon>
        <taxon>Brucella/Ochrobactrum group</taxon>
        <taxon>Ochrobactrum</taxon>
    </lineage>
</organism>
<dbReference type="GO" id="GO:0071111">
    <property type="term" value="F:cyclic-guanylate-specific phosphodiesterase activity"/>
    <property type="evidence" value="ECO:0007669"/>
    <property type="project" value="InterPro"/>
</dbReference>
<dbReference type="EMBL" id="VYXQ01000042">
    <property type="protein sequence ID" value="KAA9353279.1"/>
    <property type="molecule type" value="Genomic_DNA"/>
</dbReference>
<dbReference type="InterPro" id="IPR035919">
    <property type="entry name" value="EAL_sf"/>
</dbReference>
<dbReference type="InterPro" id="IPR050706">
    <property type="entry name" value="Cyclic-di-GMP_PDE-like"/>
</dbReference>
<name>A0A5N1JD83_9HYPH</name>
<comment type="caution">
    <text evidence="2">The sequence shown here is derived from an EMBL/GenBank/DDBJ whole genome shotgun (WGS) entry which is preliminary data.</text>
</comment>
<evidence type="ECO:0000259" key="1">
    <source>
        <dbReference type="PROSITE" id="PS50883"/>
    </source>
</evidence>
<protein>
    <submittedName>
        <fullName evidence="2">EAL domain-containing protein</fullName>
    </submittedName>
</protein>
<gene>
    <name evidence="2" type="ORF">F3W84_23355</name>
</gene>
<dbReference type="SUPFAM" id="SSF141868">
    <property type="entry name" value="EAL domain-like"/>
    <property type="match status" value="1"/>
</dbReference>
<dbReference type="PROSITE" id="PS50883">
    <property type="entry name" value="EAL"/>
    <property type="match status" value="1"/>
</dbReference>
<dbReference type="Gene3D" id="3.20.20.450">
    <property type="entry name" value="EAL domain"/>
    <property type="match status" value="1"/>
</dbReference>